<dbReference type="EMBL" id="FWWU01000009">
    <property type="protein sequence ID" value="SMB88763.1"/>
    <property type="molecule type" value="Genomic_DNA"/>
</dbReference>
<feature type="transmembrane region" description="Helical" evidence="2">
    <location>
        <begin position="622"/>
        <end position="649"/>
    </location>
</feature>
<dbReference type="RefSeq" id="WP_084047887.1">
    <property type="nucleotide sequence ID" value="NZ_FWWU01000009.1"/>
</dbReference>
<organism evidence="3 4">
    <name type="scientific">Deinococcus hopiensis KR-140</name>
    <dbReference type="NCBI Taxonomy" id="695939"/>
    <lineage>
        <taxon>Bacteria</taxon>
        <taxon>Thermotogati</taxon>
        <taxon>Deinococcota</taxon>
        <taxon>Deinococci</taxon>
        <taxon>Deinococcales</taxon>
        <taxon>Deinococcaceae</taxon>
        <taxon>Deinococcus</taxon>
    </lineage>
</organism>
<dbReference type="OrthoDB" id="53569at2"/>
<keyword evidence="1" id="KW-0802">TPR repeat</keyword>
<feature type="transmembrane region" description="Helical" evidence="2">
    <location>
        <begin position="582"/>
        <end position="602"/>
    </location>
</feature>
<feature type="transmembrane region" description="Helical" evidence="2">
    <location>
        <begin position="669"/>
        <end position="691"/>
    </location>
</feature>
<keyword evidence="4" id="KW-1185">Reference proteome</keyword>
<dbReference type="PROSITE" id="PS50005">
    <property type="entry name" value="TPR"/>
    <property type="match status" value="1"/>
</dbReference>
<accession>A0A1W1V615</accession>
<gene>
    <name evidence="3" type="ORF">SAMN00790413_00165</name>
</gene>
<feature type="transmembrane region" description="Helical" evidence="2">
    <location>
        <begin position="395"/>
        <end position="414"/>
    </location>
</feature>
<evidence type="ECO:0000256" key="1">
    <source>
        <dbReference type="PROSITE-ProRule" id="PRU00339"/>
    </source>
</evidence>
<dbReference type="STRING" id="695939.SAMN00790413_00165"/>
<reference evidence="3 4" key="1">
    <citation type="submission" date="2017-04" db="EMBL/GenBank/DDBJ databases">
        <authorList>
            <person name="Afonso C.L."/>
            <person name="Miller P.J."/>
            <person name="Scott M.A."/>
            <person name="Spackman E."/>
            <person name="Goraichik I."/>
            <person name="Dimitrov K.M."/>
            <person name="Suarez D.L."/>
            <person name="Swayne D.E."/>
        </authorList>
    </citation>
    <scope>NUCLEOTIDE SEQUENCE [LARGE SCALE GENOMIC DNA]</scope>
    <source>
        <strain evidence="3 4">KR-140</strain>
    </source>
</reference>
<dbReference type="SUPFAM" id="SSF48452">
    <property type="entry name" value="TPR-like"/>
    <property type="match status" value="1"/>
</dbReference>
<keyword evidence="2" id="KW-0472">Membrane</keyword>
<name>A0A1W1V615_9DEIO</name>
<dbReference type="Proteomes" id="UP000192582">
    <property type="component" value="Unassembled WGS sequence"/>
</dbReference>
<keyword evidence="2" id="KW-0812">Transmembrane</keyword>
<evidence type="ECO:0000313" key="4">
    <source>
        <dbReference type="Proteomes" id="UP000192582"/>
    </source>
</evidence>
<feature type="repeat" description="TPR" evidence="1">
    <location>
        <begin position="479"/>
        <end position="512"/>
    </location>
</feature>
<evidence type="ECO:0000313" key="3">
    <source>
        <dbReference type="EMBL" id="SMB88763.1"/>
    </source>
</evidence>
<evidence type="ECO:0000256" key="2">
    <source>
        <dbReference type="SAM" id="Phobius"/>
    </source>
</evidence>
<dbReference type="InterPro" id="IPR011990">
    <property type="entry name" value="TPR-like_helical_dom_sf"/>
</dbReference>
<dbReference type="Gene3D" id="1.25.40.10">
    <property type="entry name" value="Tetratricopeptide repeat domain"/>
    <property type="match status" value="1"/>
</dbReference>
<protein>
    <submittedName>
        <fullName evidence="3">Uncharacterized protein</fullName>
    </submittedName>
</protein>
<keyword evidence="2" id="KW-1133">Transmembrane helix</keyword>
<proteinExistence type="predicted"/>
<dbReference type="InterPro" id="IPR019734">
    <property type="entry name" value="TPR_rpt"/>
</dbReference>
<dbReference type="SMART" id="SM00028">
    <property type="entry name" value="TPR"/>
    <property type="match status" value="1"/>
</dbReference>
<feature type="transmembrane region" description="Helical" evidence="2">
    <location>
        <begin position="335"/>
        <end position="356"/>
    </location>
</feature>
<sequence>MRRTGGALLGTVLGAALLLGSSAAETVLVGRALRGEDDAGHVRWSREYPAVLGDLTGPLLSGGTAYLGVGPVVYAVAGDGTLQARYDLPGQVTSLDATGGTVRVSTSGTGYVERFTLGSPGQGGDVQERVVFPPEPAVTGWLQGAAALVPEARLNQAAADDPLNPFLALREAGAAAQRGDRYATLNAVRRALAGDLPFPAWVQLAAVLDARGFPAAADLALDRARRDAAARGYDPEIRVSRAALFAYGNPSGYLGTLLAQGRLQRAEVWMRYLRDLFPRFEGGDALYARYAALLDAQGRSGEAEEWRAFSRELRAGTLYNLGAEGPRQVRASLRLVTLSLLLALCAALLTLTARAWRVQGEDTRALGGRWAAWVRHPLSRTRRVAVLYGTVGERLMVTALAAGLLVSVAGWQWANTTAARLQAPALNAGTYGGGWFAARLDELNLRPGADTALLVGLAAQLGGDDSAARQRYAQAPGNACALNNLGVIAQGRGDPPQARELYRQALAARPDLAAAAANLGLRPRTPGTAFQDAYRPGVPRLCYPDDRSLVRAVNGDLSVTLLRDLRAPLAVLAPGLGRSARLGWAFLAALALLALLALSLVIPRPQGAGRQGRPAGYRLAAVLLPGSALLDGAWGGVLLLVWAALVAGLALQTGVVGPAFAAALLPPGALPLLLALLVTSYALNAAALIRAELRFSRQRRRGLEGG</sequence>
<dbReference type="AlphaFoldDB" id="A0A1W1V615"/>